<evidence type="ECO:0000313" key="3">
    <source>
        <dbReference type="EMBL" id="MCF2499403.1"/>
    </source>
</evidence>
<dbReference type="CDD" id="cd04186">
    <property type="entry name" value="GT_2_like_c"/>
    <property type="match status" value="1"/>
</dbReference>
<sequence>MDVSIIIINYRTPQLIINCLDSIHKFTSGISFEIIVVDNDPENGGGELVRRAYPEITWINAPSNDGFGIANNRGMAVARGKYFLLLNADTLITDNVIHRCYERLNVRTDIIACGALQYYADGTPMPFYQSFNDFRRTFFILPISNTVDRVVKKLYPDPQHADPDQYDWLVGAFIFLRREGFEKTGGFSDDFFMYGEDVEWSGRLGKLGKLCYFKDCKFIHLENNNPFRRTNISWINRFSTQMQISNFLWVRKQYGMFQYLLLIAHYIFMIPVIYGWKMAFNLKKDGNPFTELRTQHIYVRKTRVILKYFWRTLLLKKGLYKIKPEENIDLLTAVHEQR</sequence>
<evidence type="ECO:0000256" key="1">
    <source>
        <dbReference type="SAM" id="Phobius"/>
    </source>
</evidence>
<dbReference type="RefSeq" id="WP_235165876.1">
    <property type="nucleotide sequence ID" value="NZ_CP098805.1"/>
</dbReference>
<dbReference type="SUPFAM" id="SSF53448">
    <property type="entry name" value="Nucleotide-diphospho-sugar transferases"/>
    <property type="match status" value="1"/>
</dbReference>
<evidence type="ECO:0000313" key="6">
    <source>
        <dbReference type="Proteomes" id="UP001139411"/>
    </source>
</evidence>
<accession>A0A9X1TUH3</accession>
<protein>
    <submittedName>
        <fullName evidence="3">Glycosyltransferase family 2 protein</fullName>
    </submittedName>
</protein>
<dbReference type="Proteomes" id="UP001055420">
    <property type="component" value="Chromosome"/>
</dbReference>
<evidence type="ECO:0000259" key="2">
    <source>
        <dbReference type="Pfam" id="PF00535"/>
    </source>
</evidence>
<organism evidence="3 6">
    <name type="scientific">Dyadobacter chenhuakuii</name>
    <dbReference type="NCBI Taxonomy" id="2909339"/>
    <lineage>
        <taxon>Bacteria</taxon>
        <taxon>Pseudomonadati</taxon>
        <taxon>Bacteroidota</taxon>
        <taxon>Cytophagia</taxon>
        <taxon>Cytophagales</taxon>
        <taxon>Spirosomataceae</taxon>
        <taxon>Dyadobacter</taxon>
    </lineage>
</organism>
<dbReference type="EMBL" id="JAKFFV010000008">
    <property type="protein sequence ID" value="MCF2499403.1"/>
    <property type="molecule type" value="Genomic_DNA"/>
</dbReference>
<keyword evidence="1" id="KW-0472">Membrane</keyword>
<dbReference type="Proteomes" id="UP001139411">
    <property type="component" value="Unassembled WGS sequence"/>
</dbReference>
<dbReference type="EMBL" id="CP098805">
    <property type="protein sequence ID" value="USJ30026.1"/>
    <property type="molecule type" value="Genomic_DNA"/>
</dbReference>
<keyword evidence="1" id="KW-1133">Transmembrane helix</keyword>
<dbReference type="InterPro" id="IPR029044">
    <property type="entry name" value="Nucleotide-diphossugar_trans"/>
</dbReference>
<evidence type="ECO:0000313" key="5">
    <source>
        <dbReference type="Proteomes" id="UP001055420"/>
    </source>
</evidence>
<reference evidence="3" key="1">
    <citation type="submission" date="2022-01" db="EMBL/GenBank/DDBJ databases">
        <title>Novel species in genus Dyadobacter.</title>
        <authorList>
            <person name="Ma C."/>
        </authorList>
    </citation>
    <scope>NUCLEOTIDE SEQUENCE</scope>
    <source>
        <strain evidence="4">CY22</strain>
        <strain evidence="3">CY357</strain>
    </source>
</reference>
<proteinExistence type="predicted"/>
<keyword evidence="5" id="KW-1185">Reference proteome</keyword>
<dbReference type="InterPro" id="IPR001173">
    <property type="entry name" value="Glyco_trans_2-like"/>
</dbReference>
<evidence type="ECO:0000313" key="4">
    <source>
        <dbReference type="EMBL" id="USJ30026.1"/>
    </source>
</evidence>
<keyword evidence="1" id="KW-0812">Transmembrane</keyword>
<feature type="transmembrane region" description="Helical" evidence="1">
    <location>
        <begin position="256"/>
        <end position="276"/>
    </location>
</feature>
<dbReference type="Pfam" id="PF00535">
    <property type="entry name" value="Glycos_transf_2"/>
    <property type="match status" value="1"/>
</dbReference>
<gene>
    <name evidence="3" type="ORF">L0661_13855</name>
    <name evidence="4" type="ORF">NFI80_19410</name>
</gene>
<dbReference type="PANTHER" id="PTHR43179:SF7">
    <property type="entry name" value="RHAMNOSYLTRANSFERASE WBBL"/>
    <property type="match status" value="1"/>
</dbReference>
<name>A0A9X1TUH3_9BACT</name>
<feature type="domain" description="Glycosyltransferase 2-like" evidence="2">
    <location>
        <begin position="4"/>
        <end position="182"/>
    </location>
</feature>
<dbReference type="AlphaFoldDB" id="A0A9X1TUH3"/>
<dbReference type="PANTHER" id="PTHR43179">
    <property type="entry name" value="RHAMNOSYLTRANSFERASE WBBL"/>
    <property type="match status" value="1"/>
</dbReference>
<dbReference type="Gene3D" id="3.90.550.10">
    <property type="entry name" value="Spore Coat Polysaccharide Biosynthesis Protein SpsA, Chain A"/>
    <property type="match status" value="1"/>
</dbReference>